<dbReference type="EMBL" id="CM003098">
    <property type="protein sequence ID" value="KUI65212.1"/>
    <property type="molecule type" value="Genomic_DNA"/>
</dbReference>
<feature type="compositionally biased region" description="Low complexity" evidence="1">
    <location>
        <begin position="62"/>
        <end position="101"/>
    </location>
</feature>
<organism evidence="2 3">
    <name type="scientific">Cytospora mali</name>
    <name type="common">Apple Valsa canker fungus</name>
    <name type="synonym">Valsa mali</name>
    <dbReference type="NCBI Taxonomy" id="578113"/>
    <lineage>
        <taxon>Eukaryota</taxon>
        <taxon>Fungi</taxon>
        <taxon>Dikarya</taxon>
        <taxon>Ascomycota</taxon>
        <taxon>Pezizomycotina</taxon>
        <taxon>Sordariomycetes</taxon>
        <taxon>Sordariomycetidae</taxon>
        <taxon>Diaporthales</taxon>
        <taxon>Cytosporaceae</taxon>
        <taxon>Cytospora</taxon>
    </lineage>
</organism>
<proteinExistence type="predicted"/>
<name>A0A194VMI4_CYTMA</name>
<evidence type="ECO:0008006" key="4">
    <source>
        <dbReference type="Google" id="ProtNLM"/>
    </source>
</evidence>
<protein>
    <recommendedName>
        <fullName evidence="4">HTH myb-type domain-containing protein</fullName>
    </recommendedName>
</protein>
<dbReference type="AlphaFoldDB" id="A0A194VMI4"/>
<accession>A0A194VMI4</accession>
<evidence type="ECO:0000256" key="1">
    <source>
        <dbReference type="SAM" id="MobiDB-lite"/>
    </source>
</evidence>
<feature type="compositionally biased region" description="Polar residues" evidence="1">
    <location>
        <begin position="47"/>
        <end position="61"/>
    </location>
</feature>
<sequence>MAIRERWNRIIRKSVRSSTSSSGGRSDDGHTDPTTPVTPIAIAAATKSSRPTDVTRMTSWRSNNSPNNNSNNATATNNSSNNNSNSNSNSNKESSSPPSSTRPTLKHRPLSFFKSKHPRDRLPTEENLRYQDAFSMYTIQFGRSRPSSSGSCSDISPCNSRAGSLDFGHGRMSPLGPLDEECIGG</sequence>
<feature type="region of interest" description="Disordered" evidence="1">
    <location>
        <begin position="1"/>
        <end position="125"/>
    </location>
</feature>
<feature type="compositionally biased region" description="Low complexity" evidence="1">
    <location>
        <begin position="32"/>
        <end position="46"/>
    </location>
</feature>
<evidence type="ECO:0000313" key="2">
    <source>
        <dbReference type="EMBL" id="KUI65212.1"/>
    </source>
</evidence>
<feature type="compositionally biased region" description="Basic residues" evidence="1">
    <location>
        <begin position="104"/>
        <end position="119"/>
    </location>
</feature>
<keyword evidence="3" id="KW-1185">Reference proteome</keyword>
<reference evidence="2" key="1">
    <citation type="submission" date="2014-12" db="EMBL/GenBank/DDBJ databases">
        <title>Genome Sequence of Valsa Canker Pathogens Uncovers a Specific Adaption of Colonization on Woody Bark.</title>
        <authorList>
            <person name="Yin Z."/>
            <person name="Liu H."/>
            <person name="Gao X."/>
            <person name="Li Z."/>
            <person name="Song N."/>
            <person name="Ke X."/>
            <person name="Dai Q."/>
            <person name="Wu Y."/>
            <person name="Sun Y."/>
            <person name="Xu J.-R."/>
            <person name="Kang Z.K."/>
            <person name="Wang L."/>
            <person name="Huang L."/>
        </authorList>
    </citation>
    <scope>NUCLEOTIDE SEQUENCE [LARGE SCALE GENOMIC DNA]</scope>
    <source>
        <strain evidence="2">03-8</strain>
    </source>
</reference>
<evidence type="ECO:0000313" key="3">
    <source>
        <dbReference type="Proteomes" id="UP000078559"/>
    </source>
</evidence>
<dbReference type="Proteomes" id="UP000078559">
    <property type="component" value="Chromosome 1"/>
</dbReference>
<gene>
    <name evidence="2" type="ORF">VM1G_01076</name>
</gene>